<dbReference type="PANTHER" id="PTHR34205:SF2">
    <property type="entry name" value="DUF962 DOMAIN-CONTAINING PROTEIN"/>
    <property type="match status" value="1"/>
</dbReference>
<dbReference type="Pfam" id="PF06127">
    <property type="entry name" value="Mpo1-like"/>
    <property type="match status" value="1"/>
</dbReference>
<keyword evidence="1" id="KW-0812">Transmembrane</keyword>
<accession>A0ABQ5V549</accession>
<protein>
    <submittedName>
        <fullName evidence="2">DUF962 family protein</fullName>
    </submittedName>
</protein>
<name>A0ABQ5V549_9PROT</name>
<dbReference type="Proteomes" id="UP001161390">
    <property type="component" value="Unassembled WGS sequence"/>
</dbReference>
<comment type="caution">
    <text evidence="2">The sequence shown here is derived from an EMBL/GenBank/DDBJ whole genome shotgun (WGS) entry which is preliminary data.</text>
</comment>
<evidence type="ECO:0000313" key="3">
    <source>
        <dbReference type="Proteomes" id="UP001161390"/>
    </source>
</evidence>
<dbReference type="RefSeq" id="WP_284373740.1">
    <property type="nucleotide sequence ID" value="NZ_BSNJ01000006.1"/>
</dbReference>
<dbReference type="InterPro" id="IPR009305">
    <property type="entry name" value="Mpo1-like"/>
</dbReference>
<proteinExistence type="predicted"/>
<dbReference type="PANTHER" id="PTHR34205">
    <property type="entry name" value="TRANSMEMBRANE PROTEIN"/>
    <property type="match status" value="1"/>
</dbReference>
<keyword evidence="1" id="KW-1133">Transmembrane helix</keyword>
<gene>
    <name evidence="2" type="ORF">GCM10007854_27550</name>
</gene>
<sequence>MKTIKTYREFWPYYLREHAKPATRAWHYVGTMIAILVLLTVIVTGRWLLLPLVLVSGYFFAWLSHGLIEKNKPATFTYPLWSLMSDFRMLYCFLTGQMGRELEKAGVRAVQTAE</sequence>
<dbReference type="EMBL" id="BSNJ01000006">
    <property type="protein sequence ID" value="GLQ21800.1"/>
    <property type="molecule type" value="Genomic_DNA"/>
</dbReference>
<feature type="transmembrane region" description="Helical" evidence="1">
    <location>
        <begin position="25"/>
        <end position="43"/>
    </location>
</feature>
<evidence type="ECO:0000313" key="2">
    <source>
        <dbReference type="EMBL" id="GLQ21800.1"/>
    </source>
</evidence>
<keyword evidence="1" id="KW-0472">Membrane</keyword>
<organism evidence="2 3">
    <name type="scientific">Algimonas porphyrae</name>
    <dbReference type="NCBI Taxonomy" id="1128113"/>
    <lineage>
        <taxon>Bacteria</taxon>
        <taxon>Pseudomonadati</taxon>
        <taxon>Pseudomonadota</taxon>
        <taxon>Alphaproteobacteria</taxon>
        <taxon>Maricaulales</taxon>
        <taxon>Robiginitomaculaceae</taxon>
        <taxon>Algimonas</taxon>
    </lineage>
</organism>
<feature type="transmembrane region" description="Helical" evidence="1">
    <location>
        <begin position="49"/>
        <end position="68"/>
    </location>
</feature>
<keyword evidence="3" id="KW-1185">Reference proteome</keyword>
<evidence type="ECO:0000256" key="1">
    <source>
        <dbReference type="SAM" id="Phobius"/>
    </source>
</evidence>
<reference evidence="2" key="1">
    <citation type="journal article" date="2014" name="Int. J. Syst. Evol. Microbiol.">
        <title>Complete genome of a new Firmicutes species belonging to the dominant human colonic microbiota ('Ruminococcus bicirculans') reveals two chromosomes and a selective capacity to utilize plant glucans.</title>
        <authorList>
            <consortium name="NISC Comparative Sequencing Program"/>
            <person name="Wegmann U."/>
            <person name="Louis P."/>
            <person name="Goesmann A."/>
            <person name="Henrissat B."/>
            <person name="Duncan S.H."/>
            <person name="Flint H.J."/>
        </authorList>
    </citation>
    <scope>NUCLEOTIDE SEQUENCE</scope>
    <source>
        <strain evidence="2">NBRC 108216</strain>
    </source>
</reference>
<reference evidence="2" key="2">
    <citation type="submission" date="2023-01" db="EMBL/GenBank/DDBJ databases">
        <title>Draft genome sequence of Algimonas porphyrae strain NBRC 108216.</title>
        <authorList>
            <person name="Sun Q."/>
            <person name="Mori K."/>
        </authorList>
    </citation>
    <scope>NUCLEOTIDE SEQUENCE</scope>
    <source>
        <strain evidence="2">NBRC 108216</strain>
    </source>
</reference>